<gene>
    <name evidence="5" type="primary">rplX</name>
    <name evidence="8" type="ORF">COU20_00570</name>
</gene>
<dbReference type="InterPro" id="IPR003256">
    <property type="entry name" value="Ribosomal_uL24"/>
</dbReference>
<dbReference type="EMBL" id="PFBM01000005">
    <property type="protein sequence ID" value="PIR82807.1"/>
    <property type="molecule type" value="Genomic_DNA"/>
</dbReference>
<feature type="domain" description="KOW" evidence="7">
    <location>
        <begin position="2"/>
        <end position="29"/>
    </location>
</feature>
<evidence type="ECO:0000256" key="6">
    <source>
        <dbReference type="RuleBase" id="RU003477"/>
    </source>
</evidence>
<dbReference type="PANTHER" id="PTHR12903">
    <property type="entry name" value="MITOCHONDRIAL RIBOSOMAL PROTEIN L24"/>
    <property type="match status" value="1"/>
</dbReference>
<keyword evidence="5" id="KW-0699">rRNA-binding</keyword>
<accession>A0A2H0U8S4</accession>
<dbReference type="Pfam" id="PF17136">
    <property type="entry name" value="ribosomal_L24"/>
    <property type="match status" value="1"/>
</dbReference>
<dbReference type="Pfam" id="PF00467">
    <property type="entry name" value="KOW"/>
    <property type="match status" value="1"/>
</dbReference>
<comment type="function">
    <text evidence="5">One of two assembly initiator proteins, it binds directly to the 5'-end of the 23S rRNA, where it nucleates assembly of the 50S subunit.</text>
</comment>
<evidence type="ECO:0000256" key="4">
    <source>
        <dbReference type="ARBA" id="ARBA00035206"/>
    </source>
</evidence>
<dbReference type="HAMAP" id="MF_01326_B">
    <property type="entry name" value="Ribosomal_uL24_B"/>
    <property type="match status" value="1"/>
</dbReference>
<dbReference type="InterPro" id="IPR014722">
    <property type="entry name" value="Rib_uL2_dom2"/>
</dbReference>
<dbReference type="GO" id="GO:0006412">
    <property type="term" value="P:translation"/>
    <property type="evidence" value="ECO:0007669"/>
    <property type="project" value="UniProtKB-UniRule"/>
</dbReference>
<dbReference type="Gene3D" id="2.30.30.30">
    <property type="match status" value="1"/>
</dbReference>
<comment type="subunit">
    <text evidence="5">Part of the 50S ribosomal subunit.</text>
</comment>
<comment type="similarity">
    <text evidence="1 5 6">Belongs to the universal ribosomal protein uL24 family.</text>
</comment>
<organism evidence="8 9">
    <name type="scientific">Candidatus Kaiserbacteria bacterium CG10_big_fil_rev_8_21_14_0_10_59_10</name>
    <dbReference type="NCBI Taxonomy" id="1974612"/>
    <lineage>
        <taxon>Bacteria</taxon>
        <taxon>Candidatus Kaiseribacteriota</taxon>
    </lineage>
</organism>
<dbReference type="AlphaFoldDB" id="A0A2H0U8S4"/>
<name>A0A2H0U8S4_9BACT</name>
<dbReference type="InterPro" id="IPR005824">
    <property type="entry name" value="KOW"/>
</dbReference>
<comment type="caution">
    <text evidence="8">The sequence shown here is derived from an EMBL/GenBank/DDBJ whole genome shotgun (WGS) entry which is preliminary data.</text>
</comment>
<keyword evidence="2 5" id="KW-0689">Ribosomal protein</keyword>
<comment type="function">
    <text evidence="5">One of the proteins that surrounds the polypeptide exit tunnel on the outside of the subunit.</text>
</comment>
<dbReference type="CDD" id="cd06089">
    <property type="entry name" value="KOW_RPL26"/>
    <property type="match status" value="1"/>
</dbReference>
<dbReference type="SMART" id="SM00739">
    <property type="entry name" value="KOW"/>
    <property type="match status" value="1"/>
</dbReference>
<dbReference type="SUPFAM" id="SSF50104">
    <property type="entry name" value="Translation proteins SH3-like domain"/>
    <property type="match status" value="1"/>
</dbReference>
<evidence type="ECO:0000256" key="1">
    <source>
        <dbReference type="ARBA" id="ARBA00010618"/>
    </source>
</evidence>
<dbReference type="InterPro" id="IPR057264">
    <property type="entry name" value="Ribosomal_uL24_C"/>
</dbReference>
<evidence type="ECO:0000313" key="8">
    <source>
        <dbReference type="EMBL" id="PIR82807.1"/>
    </source>
</evidence>
<dbReference type="GO" id="GO:0019843">
    <property type="term" value="F:rRNA binding"/>
    <property type="evidence" value="ECO:0007669"/>
    <property type="project" value="UniProtKB-UniRule"/>
</dbReference>
<proteinExistence type="inferred from homology"/>
<dbReference type="GO" id="GO:0005840">
    <property type="term" value="C:ribosome"/>
    <property type="evidence" value="ECO:0007669"/>
    <property type="project" value="UniProtKB-KW"/>
</dbReference>
<evidence type="ECO:0000256" key="2">
    <source>
        <dbReference type="ARBA" id="ARBA00022980"/>
    </source>
</evidence>
<dbReference type="PROSITE" id="PS01108">
    <property type="entry name" value="RIBOSOMAL_L24"/>
    <property type="match status" value="1"/>
</dbReference>
<evidence type="ECO:0000256" key="5">
    <source>
        <dbReference type="HAMAP-Rule" id="MF_01326"/>
    </source>
</evidence>
<dbReference type="GO" id="GO:0003735">
    <property type="term" value="F:structural constituent of ribosome"/>
    <property type="evidence" value="ECO:0007669"/>
    <property type="project" value="InterPro"/>
</dbReference>
<dbReference type="NCBIfam" id="TIGR01079">
    <property type="entry name" value="rplX_bact"/>
    <property type="match status" value="1"/>
</dbReference>
<dbReference type="InterPro" id="IPR041988">
    <property type="entry name" value="Ribosomal_uL24_KOW"/>
</dbReference>
<keyword evidence="3 5" id="KW-0687">Ribonucleoprotein</keyword>
<dbReference type="InterPro" id="IPR005825">
    <property type="entry name" value="Ribosomal_uL24_CS"/>
</dbReference>
<dbReference type="GO" id="GO:1990904">
    <property type="term" value="C:ribonucleoprotein complex"/>
    <property type="evidence" value="ECO:0007669"/>
    <property type="project" value="UniProtKB-KW"/>
</dbReference>
<sequence>MNIKKGDKVIVIAGKNRGMAGTVTRALPRKAMVVIDGANVVKKHRRATAQNRSGQIIEKTMPLHVSNVQLIDPKSGKPTRVRIRREGGVRARVSTRSGGTL</sequence>
<reference evidence="9" key="1">
    <citation type="submission" date="2017-09" db="EMBL/GenBank/DDBJ databases">
        <title>Depth-based differentiation of microbial function through sediment-hosted aquifers and enrichment of novel symbionts in the deep terrestrial subsurface.</title>
        <authorList>
            <person name="Probst A.J."/>
            <person name="Ladd B."/>
            <person name="Jarett J.K."/>
            <person name="Geller-Mcgrath D.E."/>
            <person name="Sieber C.M.K."/>
            <person name="Emerson J.B."/>
            <person name="Anantharaman K."/>
            <person name="Thomas B.C."/>
            <person name="Malmstrom R."/>
            <person name="Stieglmeier M."/>
            <person name="Klingl A."/>
            <person name="Woyke T."/>
            <person name="Ryan C.M."/>
            <person name="Banfield J.F."/>
        </authorList>
    </citation>
    <scope>NUCLEOTIDE SEQUENCE [LARGE SCALE GENOMIC DNA]</scope>
</reference>
<dbReference type="Proteomes" id="UP000231379">
    <property type="component" value="Unassembled WGS sequence"/>
</dbReference>
<keyword evidence="5" id="KW-0694">RNA-binding</keyword>
<dbReference type="InterPro" id="IPR008991">
    <property type="entry name" value="Translation_prot_SH3-like_sf"/>
</dbReference>
<evidence type="ECO:0000259" key="7">
    <source>
        <dbReference type="SMART" id="SM00739"/>
    </source>
</evidence>
<evidence type="ECO:0000256" key="3">
    <source>
        <dbReference type="ARBA" id="ARBA00023274"/>
    </source>
</evidence>
<evidence type="ECO:0000313" key="9">
    <source>
        <dbReference type="Proteomes" id="UP000231379"/>
    </source>
</evidence>
<protein>
    <recommendedName>
        <fullName evidence="4 5">Large ribosomal subunit protein uL24</fullName>
    </recommendedName>
</protein>